<name>A0A5B7JM83_PORTR</name>
<accession>A0A5B7JM83</accession>
<proteinExistence type="predicted"/>
<dbReference type="AlphaFoldDB" id="A0A5B7JM83"/>
<dbReference type="EMBL" id="VSRR010116890">
    <property type="protein sequence ID" value="MPC99081.1"/>
    <property type="molecule type" value="Genomic_DNA"/>
</dbReference>
<protein>
    <submittedName>
        <fullName evidence="1">Uncharacterized protein</fullName>
    </submittedName>
</protein>
<organism evidence="1 2">
    <name type="scientific">Portunus trituberculatus</name>
    <name type="common">Swimming crab</name>
    <name type="synonym">Neptunus trituberculatus</name>
    <dbReference type="NCBI Taxonomy" id="210409"/>
    <lineage>
        <taxon>Eukaryota</taxon>
        <taxon>Metazoa</taxon>
        <taxon>Ecdysozoa</taxon>
        <taxon>Arthropoda</taxon>
        <taxon>Crustacea</taxon>
        <taxon>Multicrustacea</taxon>
        <taxon>Malacostraca</taxon>
        <taxon>Eumalacostraca</taxon>
        <taxon>Eucarida</taxon>
        <taxon>Decapoda</taxon>
        <taxon>Pleocyemata</taxon>
        <taxon>Brachyura</taxon>
        <taxon>Eubrachyura</taxon>
        <taxon>Portunoidea</taxon>
        <taxon>Portunidae</taxon>
        <taxon>Portuninae</taxon>
        <taxon>Portunus</taxon>
    </lineage>
</organism>
<evidence type="ECO:0000313" key="1">
    <source>
        <dbReference type="EMBL" id="MPC99081.1"/>
    </source>
</evidence>
<comment type="caution">
    <text evidence="1">The sequence shown here is derived from an EMBL/GenBank/DDBJ whole genome shotgun (WGS) entry which is preliminary data.</text>
</comment>
<gene>
    <name evidence="1" type="ORF">E2C01_094476</name>
</gene>
<dbReference type="Proteomes" id="UP000324222">
    <property type="component" value="Unassembled WGS sequence"/>
</dbReference>
<sequence length="54" mass="5823">MGELDGMRTTPCTSHFLATPPRSSYGVASAVKVRQMLGQYTIARVQAARLVQAV</sequence>
<reference evidence="1 2" key="1">
    <citation type="submission" date="2019-05" db="EMBL/GenBank/DDBJ databases">
        <title>Another draft genome of Portunus trituberculatus and its Hox gene families provides insights of decapod evolution.</title>
        <authorList>
            <person name="Jeong J.-H."/>
            <person name="Song I."/>
            <person name="Kim S."/>
            <person name="Choi T."/>
            <person name="Kim D."/>
            <person name="Ryu S."/>
            <person name="Kim W."/>
        </authorList>
    </citation>
    <scope>NUCLEOTIDE SEQUENCE [LARGE SCALE GENOMIC DNA]</scope>
    <source>
        <tissue evidence="1">Muscle</tissue>
    </source>
</reference>
<keyword evidence="2" id="KW-1185">Reference proteome</keyword>
<evidence type="ECO:0000313" key="2">
    <source>
        <dbReference type="Proteomes" id="UP000324222"/>
    </source>
</evidence>